<evidence type="ECO:0000256" key="7">
    <source>
        <dbReference type="SAM" id="MobiDB-lite"/>
    </source>
</evidence>
<keyword evidence="2" id="KW-0217">Developmental protein</keyword>
<evidence type="ECO:0000256" key="3">
    <source>
        <dbReference type="ARBA" id="ARBA00022782"/>
    </source>
</evidence>
<reference evidence="8 9" key="1">
    <citation type="submission" date="2023-10" db="EMBL/GenBank/DDBJ databases">
        <title>Chromosome-scale genome assembly provides insights into flower coloration mechanisms of Canna indica.</title>
        <authorList>
            <person name="Li C."/>
        </authorList>
    </citation>
    <scope>NUCLEOTIDE SEQUENCE [LARGE SCALE GENOMIC DNA]</scope>
    <source>
        <tissue evidence="8">Flower</tissue>
    </source>
</reference>
<feature type="region of interest" description="Disordered" evidence="7">
    <location>
        <begin position="1"/>
        <end position="46"/>
    </location>
</feature>
<dbReference type="PANTHER" id="PTHR33405">
    <property type="entry name" value="PROTEIN FLX-LIKE 2"/>
    <property type="match status" value="1"/>
</dbReference>
<evidence type="ECO:0000256" key="5">
    <source>
        <dbReference type="ARBA" id="ARBA00023089"/>
    </source>
</evidence>
<name>A0AAQ3KSM8_9LILI</name>
<evidence type="ECO:0000256" key="1">
    <source>
        <dbReference type="ARBA" id="ARBA00005405"/>
    </source>
</evidence>
<gene>
    <name evidence="8" type="ORF">Cni_G23162</name>
</gene>
<dbReference type="GO" id="GO:0030154">
    <property type="term" value="P:cell differentiation"/>
    <property type="evidence" value="ECO:0007669"/>
    <property type="project" value="UniProtKB-KW"/>
</dbReference>
<dbReference type="InterPro" id="IPR040353">
    <property type="entry name" value="FLX/FLX-like"/>
</dbReference>
<evidence type="ECO:0000256" key="6">
    <source>
        <dbReference type="SAM" id="Coils"/>
    </source>
</evidence>
<accession>A0AAQ3KSM8</accession>
<keyword evidence="3" id="KW-0221">Differentiation</keyword>
<dbReference type="Proteomes" id="UP001327560">
    <property type="component" value="Chromosome 7"/>
</dbReference>
<dbReference type="EMBL" id="CP136896">
    <property type="protein sequence ID" value="WOL14382.1"/>
    <property type="molecule type" value="Genomic_DNA"/>
</dbReference>
<sequence>MDAHGRISSSAYRGRPGQAPGMMRHGPLLGPVPAGHHLREPLLPPEPLEKKVITQEAEMERLARENRRLAESNVAMRQELVATQKELQMLQTHLGSIRTESDIQIRGLMEKIGKMEADMYAGDLVKELQQAHMEAQNQITARRELNAEIELVTEELEETCSESKKLPDLHSELDGLRQEHQNLRSTFEYEKGLNIELVERMRGMETNLMSMAREVERLRTEVTAAEQRINAPNQYVGTYPQPAQALASSGYAHSFSKGVTYTDGSSYATNYSYADPGFGYANPAPYSEAYGRGPQAQMTAGASVQATDSYSSMNSATGAMHAYGGPQAR</sequence>
<organism evidence="8 9">
    <name type="scientific">Canna indica</name>
    <name type="common">Indian-shot</name>
    <dbReference type="NCBI Taxonomy" id="4628"/>
    <lineage>
        <taxon>Eukaryota</taxon>
        <taxon>Viridiplantae</taxon>
        <taxon>Streptophyta</taxon>
        <taxon>Embryophyta</taxon>
        <taxon>Tracheophyta</taxon>
        <taxon>Spermatophyta</taxon>
        <taxon>Magnoliopsida</taxon>
        <taxon>Liliopsida</taxon>
        <taxon>Zingiberales</taxon>
        <taxon>Cannaceae</taxon>
        <taxon>Canna</taxon>
    </lineage>
</organism>
<evidence type="ECO:0000313" key="8">
    <source>
        <dbReference type="EMBL" id="WOL14382.1"/>
    </source>
</evidence>
<proteinExistence type="inferred from homology"/>
<keyword evidence="5" id="KW-0287">Flowering</keyword>
<feature type="coiled-coil region" evidence="6">
    <location>
        <begin position="125"/>
        <end position="228"/>
    </location>
</feature>
<evidence type="ECO:0000256" key="4">
    <source>
        <dbReference type="ARBA" id="ARBA00023054"/>
    </source>
</evidence>
<dbReference type="GO" id="GO:0009908">
    <property type="term" value="P:flower development"/>
    <property type="evidence" value="ECO:0007669"/>
    <property type="project" value="UniProtKB-KW"/>
</dbReference>
<feature type="coiled-coil region" evidence="6">
    <location>
        <begin position="52"/>
        <end position="79"/>
    </location>
</feature>
<keyword evidence="4 6" id="KW-0175">Coiled coil</keyword>
<dbReference type="PANTHER" id="PTHR33405:SF18">
    <property type="entry name" value="PROTEIN FLX-LIKE 4"/>
    <property type="match status" value="1"/>
</dbReference>
<keyword evidence="9" id="KW-1185">Reference proteome</keyword>
<evidence type="ECO:0000313" key="9">
    <source>
        <dbReference type="Proteomes" id="UP001327560"/>
    </source>
</evidence>
<protein>
    <submittedName>
        <fullName evidence="8">Protein FLX-like 4</fullName>
    </submittedName>
</protein>
<dbReference type="AlphaFoldDB" id="A0AAQ3KSM8"/>
<evidence type="ECO:0000256" key="2">
    <source>
        <dbReference type="ARBA" id="ARBA00022473"/>
    </source>
</evidence>
<comment type="similarity">
    <text evidence="1">Belongs to the FLX family.</text>
</comment>